<dbReference type="InterPro" id="IPR017853">
    <property type="entry name" value="GH"/>
</dbReference>
<dbReference type="Gene3D" id="3.20.20.70">
    <property type="entry name" value="Aldolase class I"/>
    <property type="match status" value="1"/>
</dbReference>
<dbReference type="InterPro" id="IPR004352">
    <property type="entry name" value="GH114_TIM-barrel"/>
</dbReference>
<proteinExistence type="predicted"/>
<protein>
    <submittedName>
        <fullName evidence="3">Endo alpha-1,4 polygalactosaminidase</fullName>
    </submittedName>
</protein>
<dbReference type="InterPro" id="IPR013785">
    <property type="entry name" value="Aldolase_TIM"/>
</dbReference>
<feature type="chain" id="PRO_5039400185" evidence="1">
    <location>
        <begin position="32"/>
        <end position="284"/>
    </location>
</feature>
<dbReference type="PROSITE" id="PS51257">
    <property type="entry name" value="PROKAR_LIPOPROTEIN"/>
    <property type="match status" value="1"/>
</dbReference>
<gene>
    <name evidence="3" type="ORF">HKX69_02795</name>
</gene>
<dbReference type="KEGG" id="sarg:HKX69_02795"/>
<dbReference type="EMBL" id="CP053189">
    <property type="protein sequence ID" value="QJS08587.1"/>
    <property type="molecule type" value="Genomic_DNA"/>
</dbReference>
<accession>A0A6M4PDA2</accession>
<dbReference type="Pfam" id="PF03537">
    <property type="entry name" value="Glyco_hydro_114"/>
    <property type="match status" value="1"/>
</dbReference>
<reference evidence="3 4" key="1">
    <citation type="submission" date="2020-05" db="EMBL/GenBank/DDBJ databases">
        <authorList>
            <person name="Li K."/>
        </authorList>
    </citation>
    <scope>NUCLEOTIDE SEQUENCE [LARGE SCALE GENOMIC DNA]</scope>
    <source>
        <strain evidence="4">jing01</strain>
    </source>
</reference>
<dbReference type="Proteomes" id="UP000502641">
    <property type="component" value="Chromosome"/>
</dbReference>
<evidence type="ECO:0000256" key="1">
    <source>
        <dbReference type="SAM" id="SignalP"/>
    </source>
</evidence>
<name>A0A6M4PDA2_9ACTN</name>
<dbReference type="SUPFAM" id="SSF51445">
    <property type="entry name" value="(Trans)glycosidases"/>
    <property type="match status" value="1"/>
</dbReference>
<keyword evidence="4" id="KW-1185">Reference proteome</keyword>
<organism evidence="3 4">
    <name type="scientific">Streptomyces argyrophylli</name>
    <dbReference type="NCBI Taxonomy" id="2726118"/>
    <lineage>
        <taxon>Bacteria</taxon>
        <taxon>Bacillati</taxon>
        <taxon>Actinomycetota</taxon>
        <taxon>Actinomycetes</taxon>
        <taxon>Kitasatosporales</taxon>
        <taxon>Streptomycetaceae</taxon>
        <taxon>Streptomyces</taxon>
    </lineage>
</organism>
<dbReference type="PANTHER" id="PTHR35273:SF2">
    <property type="entry name" value="ALPHA-GALACTOSIDASE"/>
    <property type="match status" value="1"/>
</dbReference>
<evidence type="ECO:0000259" key="2">
    <source>
        <dbReference type="Pfam" id="PF03537"/>
    </source>
</evidence>
<dbReference type="AlphaFoldDB" id="A0A6M4PDA2"/>
<sequence length="284" mass="30736">MPPTRVHGATGARTALGALAAALAVAVTALSGCGTDGHREGDGVPRGTTLRLPPRHAGFDYQIGGAYPPPAGVRIVSRDRSDSPAPGLYNICYVNAFQAQPAERSSWPAGLLLRDARGRAVVDEDWDEPLLDIGTPAKRERVARRVNRWIDGCADKGFDAVEPDNYDSYTRSRGLLTASDATAFMRLLSRHAHTRRLAVGQKNTAELAGRRARAGLDFAVTEECGQYDECEVYAKAFDDRVVDIEYTDAGLRAARARWGDRLSIVRRDRDVSVPGSAGYVREAG</sequence>
<evidence type="ECO:0000313" key="4">
    <source>
        <dbReference type="Proteomes" id="UP000502641"/>
    </source>
</evidence>
<feature type="domain" description="Glycoside-hydrolase family GH114 TIM-barrel" evidence="2">
    <location>
        <begin position="59"/>
        <end position="270"/>
    </location>
</feature>
<keyword evidence="1" id="KW-0732">Signal</keyword>
<dbReference type="PANTHER" id="PTHR35273">
    <property type="entry name" value="ALPHA-1,4 POLYGALACTOSAMINIDASE, PUTATIVE (AFU_ORTHOLOGUE AFUA_3G07890)-RELATED"/>
    <property type="match status" value="1"/>
</dbReference>
<dbReference type="RefSeq" id="WP_171150486.1">
    <property type="nucleotide sequence ID" value="NZ_CP053189.1"/>
</dbReference>
<evidence type="ECO:0000313" key="3">
    <source>
        <dbReference type="EMBL" id="QJS08587.1"/>
    </source>
</evidence>
<feature type="signal peptide" evidence="1">
    <location>
        <begin position="1"/>
        <end position="31"/>
    </location>
</feature>